<keyword evidence="3" id="KW-1185">Reference proteome</keyword>
<gene>
    <name evidence="2" type="ORF">VE26_05470</name>
</gene>
<dbReference type="AlphaFoldDB" id="A0A0F5FME9"/>
<dbReference type="OrthoDB" id="7864318at2"/>
<accession>A0A0F5FME9</accession>
<proteinExistence type="predicted"/>
<dbReference type="PATRIC" id="fig|429727.3.peg.1132"/>
<evidence type="ECO:0000256" key="1">
    <source>
        <dbReference type="SAM" id="MobiDB-lite"/>
    </source>
</evidence>
<evidence type="ECO:0000313" key="2">
    <source>
        <dbReference type="EMBL" id="KKB09387.1"/>
    </source>
</evidence>
<name>A0A0F5FME9_9HYPH</name>
<dbReference type="RefSeq" id="WP_046104080.1">
    <property type="nucleotide sequence ID" value="NZ_JZEY01000054.1"/>
</dbReference>
<organism evidence="2 3">
    <name type="scientific">Devosia chinhatensis</name>
    <dbReference type="NCBI Taxonomy" id="429727"/>
    <lineage>
        <taxon>Bacteria</taxon>
        <taxon>Pseudomonadati</taxon>
        <taxon>Pseudomonadota</taxon>
        <taxon>Alphaproteobacteria</taxon>
        <taxon>Hyphomicrobiales</taxon>
        <taxon>Devosiaceae</taxon>
        <taxon>Devosia</taxon>
    </lineage>
</organism>
<dbReference type="InterPro" id="IPR036390">
    <property type="entry name" value="WH_DNA-bd_sf"/>
</dbReference>
<dbReference type="SUPFAM" id="SSF46785">
    <property type="entry name" value="Winged helix' DNA-binding domain"/>
    <property type="match status" value="1"/>
</dbReference>
<comment type="caution">
    <text evidence="2">The sequence shown here is derived from an EMBL/GenBank/DDBJ whole genome shotgun (WGS) entry which is preliminary data.</text>
</comment>
<protein>
    <recommendedName>
        <fullName evidence="4">Helix-turn-helix domain-containing protein</fullName>
    </recommendedName>
</protein>
<reference evidence="2 3" key="1">
    <citation type="submission" date="2015-03" db="EMBL/GenBank/DDBJ databases">
        <authorList>
            <person name="Hassan Y."/>
            <person name="Lepp D."/>
            <person name="Li X.-Z."/>
            <person name="Zhou T."/>
        </authorList>
    </citation>
    <scope>NUCLEOTIDE SEQUENCE [LARGE SCALE GENOMIC DNA]</scope>
    <source>
        <strain evidence="2 3">IPL18</strain>
    </source>
</reference>
<evidence type="ECO:0008006" key="4">
    <source>
        <dbReference type="Google" id="ProtNLM"/>
    </source>
</evidence>
<feature type="compositionally biased region" description="Polar residues" evidence="1">
    <location>
        <begin position="124"/>
        <end position="136"/>
    </location>
</feature>
<dbReference type="Pfam" id="PF13730">
    <property type="entry name" value="HTH_36"/>
    <property type="match status" value="1"/>
</dbReference>
<dbReference type="Proteomes" id="UP000033649">
    <property type="component" value="Unassembled WGS sequence"/>
</dbReference>
<sequence length="285" mass="31805">MSGPRYAIVPADCLEDPRFKDVHLRVLLKLGSHTNNRGWCEVNQKKLGEAIGKTRETVNRAIRDLCEMGYVMKREQATKAGGRTISQYRVLMDRPDPAPHSAPPVTQTSQGAVTPEDHNPCDEATSQHNDLSSNDHPSLRSDAERVSFDEVWDEFPQRPGANRTEAKREFARLSDGETVRCHIAAKRFAQWHLEDAEARKIDPDAQLQFRPGMGKWIRTGAWVDALHITLKSDPVPPAANGLVVLPPDHPDFIAVQKMRGRPVIVGRAGTSTFRIEEIEQARAAA</sequence>
<dbReference type="Gene3D" id="1.10.10.10">
    <property type="entry name" value="Winged helix-like DNA-binding domain superfamily/Winged helix DNA-binding domain"/>
    <property type="match status" value="1"/>
</dbReference>
<dbReference type="STRING" id="429727.VE26_05470"/>
<dbReference type="InterPro" id="IPR036388">
    <property type="entry name" value="WH-like_DNA-bd_sf"/>
</dbReference>
<feature type="region of interest" description="Disordered" evidence="1">
    <location>
        <begin position="93"/>
        <end position="141"/>
    </location>
</feature>
<dbReference type="EMBL" id="JZEY01000054">
    <property type="protein sequence ID" value="KKB09387.1"/>
    <property type="molecule type" value="Genomic_DNA"/>
</dbReference>
<evidence type="ECO:0000313" key="3">
    <source>
        <dbReference type="Proteomes" id="UP000033649"/>
    </source>
</evidence>